<proteinExistence type="predicted"/>
<sequence>MRHQVHEVWPVMKANDGIPLNGRGRLWLPSGGLRRRAAEKIKASLKKKETDDKNKATENKGTPPPAAAKKKKNKQHPATRSSPGTHRQDYLEPNIFIHCPDSLLWRRVCIWR</sequence>
<keyword evidence="3" id="KW-1185">Reference proteome</keyword>
<evidence type="ECO:0000313" key="3">
    <source>
        <dbReference type="Proteomes" id="UP001066276"/>
    </source>
</evidence>
<dbReference type="EMBL" id="JANPWB010000007">
    <property type="protein sequence ID" value="KAJ1173949.1"/>
    <property type="molecule type" value="Genomic_DNA"/>
</dbReference>
<gene>
    <name evidence="2" type="ORF">NDU88_005773</name>
</gene>
<accession>A0AAV7TD71</accession>
<dbReference type="AlphaFoldDB" id="A0AAV7TD71"/>
<evidence type="ECO:0000313" key="2">
    <source>
        <dbReference type="EMBL" id="KAJ1173949.1"/>
    </source>
</evidence>
<dbReference type="Proteomes" id="UP001066276">
    <property type="component" value="Chromosome 4_1"/>
</dbReference>
<evidence type="ECO:0000256" key="1">
    <source>
        <dbReference type="SAM" id="MobiDB-lite"/>
    </source>
</evidence>
<feature type="compositionally biased region" description="Basic and acidic residues" evidence="1">
    <location>
        <begin position="36"/>
        <end position="58"/>
    </location>
</feature>
<protein>
    <submittedName>
        <fullName evidence="2">Uncharacterized protein</fullName>
    </submittedName>
</protein>
<feature type="region of interest" description="Disordered" evidence="1">
    <location>
        <begin position="1"/>
        <end position="91"/>
    </location>
</feature>
<reference evidence="2" key="1">
    <citation type="journal article" date="2022" name="bioRxiv">
        <title>Sequencing and chromosome-scale assembly of the giantPleurodeles waltlgenome.</title>
        <authorList>
            <person name="Brown T."/>
            <person name="Elewa A."/>
            <person name="Iarovenko S."/>
            <person name="Subramanian E."/>
            <person name="Araus A.J."/>
            <person name="Petzold A."/>
            <person name="Susuki M."/>
            <person name="Suzuki K.-i.T."/>
            <person name="Hayashi T."/>
            <person name="Toyoda A."/>
            <person name="Oliveira C."/>
            <person name="Osipova E."/>
            <person name="Leigh N.D."/>
            <person name="Simon A."/>
            <person name="Yun M.H."/>
        </authorList>
    </citation>
    <scope>NUCLEOTIDE SEQUENCE</scope>
    <source>
        <strain evidence="2">20211129_DDA</strain>
        <tissue evidence="2">Liver</tissue>
    </source>
</reference>
<feature type="compositionally biased region" description="Basic residues" evidence="1">
    <location>
        <begin position="68"/>
        <end position="77"/>
    </location>
</feature>
<comment type="caution">
    <text evidence="2">The sequence shown here is derived from an EMBL/GenBank/DDBJ whole genome shotgun (WGS) entry which is preliminary data.</text>
</comment>
<name>A0AAV7TD71_PLEWA</name>
<organism evidence="2 3">
    <name type="scientific">Pleurodeles waltl</name>
    <name type="common">Iberian ribbed newt</name>
    <dbReference type="NCBI Taxonomy" id="8319"/>
    <lineage>
        <taxon>Eukaryota</taxon>
        <taxon>Metazoa</taxon>
        <taxon>Chordata</taxon>
        <taxon>Craniata</taxon>
        <taxon>Vertebrata</taxon>
        <taxon>Euteleostomi</taxon>
        <taxon>Amphibia</taxon>
        <taxon>Batrachia</taxon>
        <taxon>Caudata</taxon>
        <taxon>Salamandroidea</taxon>
        <taxon>Salamandridae</taxon>
        <taxon>Pleurodelinae</taxon>
        <taxon>Pleurodeles</taxon>
    </lineage>
</organism>